<evidence type="ECO:0000313" key="2">
    <source>
        <dbReference type="EMBL" id="RKD90397.1"/>
    </source>
</evidence>
<accession>A0A419W4L9</accession>
<keyword evidence="3" id="KW-1185">Reference proteome</keyword>
<proteinExistence type="predicted"/>
<comment type="caution">
    <text evidence="2">The sequence shown here is derived from an EMBL/GenBank/DDBJ whole genome shotgun (WGS) entry which is preliminary data.</text>
</comment>
<evidence type="ECO:0000313" key="3">
    <source>
        <dbReference type="Proteomes" id="UP000283387"/>
    </source>
</evidence>
<feature type="chain" id="PRO_5019026580" evidence="1">
    <location>
        <begin position="25"/>
        <end position="259"/>
    </location>
</feature>
<dbReference type="OrthoDB" id="1119568at2"/>
<dbReference type="RefSeq" id="WP_147377126.1">
    <property type="nucleotide sequence ID" value="NZ_RAPN01000001.1"/>
</dbReference>
<sequence>MNSKIFLRFIIALAGMFAFFPACEKESNYRFRDEVAEADSEDSEVSLNLDNYPVDGTLAFHENFQNWDRDGYINQQFNNCETDLMITSVIMYQPGVPVVYEYNGFSVSYTLMDYAVNPVCGNKAGSSTADSEVSLGYVALQSEIFYECGGHNSDAQFILSELPSISKVAFSVSYGGDTEYVGGISLWKKADGDDSFVRVGDYQPIDCLEGEIFIVELNAENVQLKFTPAISELGTGVNDGEQSDRSVRLHDLYVWSMPE</sequence>
<keyword evidence="1" id="KW-0732">Signal</keyword>
<dbReference type="EMBL" id="RAPN01000001">
    <property type="protein sequence ID" value="RKD90397.1"/>
    <property type="molecule type" value="Genomic_DNA"/>
</dbReference>
<protein>
    <submittedName>
        <fullName evidence="2">Uncharacterized protein</fullName>
    </submittedName>
</protein>
<organism evidence="2 3">
    <name type="scientific">Mangrovibacterium diazotrophicum</name>
    <dbReference type="NCBI Taxonomy" id="1261403"/>
    <lineage>
        <taxon>Bacteria</taxon>
        <taxon>Pseudomonadati</taxon>
        <taxon>Bacteroidota</taxon>
        <taxon>Bacteroidia</taxon>
        <taxon>Marinilabiliales</taxon>
        <taxon>Prolixibacteraceae</taxon>
        <taxon>Mangrovibacterium</taxon>
    </lineage>
</organism>
<gene>
    <name evidence="2" type="ORF">BC643_0735</name>
</gene>
<name>A0A419W4L9_9BACT</name>
<dbReference type="AlphaFoldDB" id="A0A419W4L9"/>
<evidence type="ECO:0000256" key="1">
    <source>
        <dbReference type="SAM" id="SignalP"/>
    </source>
</evidence>
<reference evidence="2 3" key="1">
    <citation type="submission" date="2018-09" db="EMBL/GenBank/DDBJ databases">
        <title>Genomic Encyclopedia of Archaeal and Bacterial Type Strains, Phase II (KMG-II): from individual species to whole genera.</title>
        <authorList>
            <person name="Goeker M."/>
        </authorList>
    </citation>
    <scope>NUCLEOTIDE SEQUENCE [LARGE SCALE GENOMIC DNA]</scope>
    <source>
        <strain evidence="2 3">DSM 27148</strain>
    </source>
</reference>
<feature type="signal peptide" evidence="1">
    <location>
        <begin position="1"/>
        <end position="24"/>
    </location>
</feature>
<dbReference type="Proteomes" id="UP000283387">
    <property type="component" value="Unassembled WGS sequence"/>
</dbReference>